<accession>A0A136JHP9</accession>
<evidence type="ECO:0000313" key="10">
    <source>
        <dbReference type="Proteomes" id="UP000070501"/>
    </source>
</evidence>
<dbReference type="PANTHER" id="PTHR31126">
    <property type="entry name" value="TYROSINE-PROTEIN PHOSPHATASE"/>
    <property type="match status" value="1"/>
</dbReference>
<dbReference type="PROSITE" id="PS50054">
    <property type="entry name" value="TYR_PHOSPHATASE_DUAL"/>
    <property type="match status" value="1"/>
</dbReference>
<gene>
    <name evidence="9" type="ORF">Micbo1qcDRAFT_100502</name>
</gene>
<evidence type="ECO:0000256" key="6">
    <source>
        <dbReference type="ARBA" id="ARBA00047342"/>
    </source>
</evidence>
<comment type="subcellular location">
    <subcellularLocation>
        <location evidence="1">Cytoplasm</location>
    </subcellularLocation>
</comment>
<name>A0A136JHP9_9PEZI</name>
<dbReference type="InParanoid" id="A0A136JHP9"/>
<dbReference type="FunFam" id="3.90.190.10:FF:000035">
    <property type="entry name" value="Tyrosine phosphatase, putative"/>
    <property type="match status" value="1"/>
</dbReference>
<dbReference type="InterPro" id="IPR016130">
    <property type="entry name" value="Tyr_Pase_AS"/>
</dbReference>
<comment type="catalytic activity">
    <reaction evidence="6">
        <text>5-diphospho-1D-myo-inositol 1,2,3,4,6-pentakisphosphate + H2O = 1D-myo-inositol hexakisphosphate + phosphate + H(+)</text>
        <dbReference type="Rhea" id="RHEA:22384"/>
        <dbReference type="ChEBI" id="CHEBI:15377"/>
        <dbReference type="ChEBI" id="CHEBI:15378"/>
        <dbReference type="ChEBI" id="CHEBI:43474"/>
        <dbReference type="ChEBI" id="CHEBI:58130"/>
        <dbReference type="ChEBI" id="CHEBI:58628"/>
        <dbReference type="EC" id="3.6.1.52"/>
    </reaction>
    <physiologicalReaction direction="left-to-right" evidence="6">
        <dbReference type="Rhea" id="RHEA:22385"/>
    </physiologicalReaction>
</comment>
<keyword evidence="10" id="KW-1185">Reference proteome</keyword>
<protein>
    <recommendedName>
        <fullName evidence="2">diphosphoinositol-polyphosphate diphosphatase</fullName>
        <ecNumber evidence="2">3.6.1.52</ecNumber>
    </recommendedName>
</protein>
<dbReference type="Pfam" id="PF03162">
    <property type="entry name" value="Y_phosphatase2"/>
    <property type="match status" value="1"/>
</dbReference>
<dbReference type="InterPro" id="IPR004861">
    <property type="entry name" value="Siw14-like"/>
</dbReference>
<keyword evidence="4" id="KW-0378">Hydrolase</keyword>
<dbReference type="PANTHER" id="PTHR31126:SF48">
    <property type="entry name" value="INOSITOL PHOSPHATASE SIW14"/>
    <property type="match status" value="1"/>
</dbReference>
<reference evidence="10" key="1">
    <citation type="submission" date="2016-02" db="EMBL/GenBank/DDBJ databases">
        <title>Draft genome sequence of Microdochium bolleyi, a fungal endophyte of beachgrass.</title>
        <authorList>
            <consortium name="DOE Joint Genome Institute"/>
            <person name="David A.S."/>
            <person name="May G."/>
            <person name="Haridas S."/>
            <person name="Lim J."/>
            <person name="Wang M."/>
            <person name="Labutti K."/>
            <person name="Lipzen A."/>
            <person name="Barry K."/>
            <person name="Grigoriev I.V."/>
        </authorList>
    </citation>
    <scope>NUCLEOTIDE SEQUENCE [LARGE SCALE GENOMIC DNA]</scope>
    <source>
        <strain evidence="10">J235TASD1</strain>
    </source>
</reference>
<dbReference type="InterPro" id="IPR029021">
    <property type="entry name" value="Prot-tyrosine_phosphatase-like"/>
</dbReference>
<proteinExistence type="inferred from homology"/>
<feature type="domain" description="Tyrosine-protein phosphatase" evidence="8">
    <location>
        <begin position="3"/>
        <end position="143"/>
    </location>
</feature>
<dbReference type="OrthoDB" id="6375174at2759"/>
<comment type="similarity">
    <text evidence="5">Belongs to the protein-tyrosine phosphatase family. Atypical dual-specificity phosphatase Siw14-like subfamily.</text>
</comment>
<dbReference type="FunCoup" id="A0A136JHP9">
    <property type="interactions" value="123"/>
</dbReference>
<dbReference type="STRING" id="196109.A0A136JHP9"/>
<dbReference type="GO" id="GO:0005737">
    <property type="term" value="C:cytoplasm"/>
    <property type="evidence" value="ECO:0007669"/>
    <property type="project" value="UniProtKB-SubCell"/>
</dbReference>
<dbReference type="InterPro" id="IPR020422">
    <property type="entry name" value="TYR_PHOSPHATASE_DUAL_dom"/>
</dbReference>
<dbReference type="Gene3D" id="3.90.190.10">
    <property type="entry name" value="Protein tyrosine phosphatase superfamily"/>
    <property type="match status" value="1"/>
</dbReference>
<dbReference type="GO" id="GO:0052840">
    <property type="term" value="F:inositol diphosphate tetrakisphosphate diphosphatase activity"/>
    <property type="evidence" value="ECO:0007669"/>
    <property type="project" value="TreeGrafter"/>
</dbReference>
<dbReference type="EMBL" id="KQ964245">
    <property type="protein sequence ID" value="KXJ96682.1"/>
    <property type="molecule type" value="Genomic_DNA"/>
</dbReference>
<feature type="non-terminal residue" evidence="9">
    <location>
        <position position="1"/>
    </location>
</feature>
<dbReference type="SUPFAM" id="SSF52799">
    <property type="entry name" value="(Phosphotyrosine protein) phosphatases II"/>
    <property type="match status" value="1"/>
</dbReference>
<evidence type="ECO:0000256" key="3">
    <source>
        <dbReference type="ARBA" id="ARBA00022490"/>
    </source>
</evidence>
<evidence type="ECO:0000313" key="9">
    <source>
        <dbReference type="EMBL" id="KXJ96682.1"/>
    </source>
</evidence>
<organism evidence="9 10">
    <name type="scientific">Microdochium bolleyi</name>
    <dbReference type="NCBI Taxonomy" id="196109"/>
    <lineage>
        <taxon>Eukaryota</taxon>
        <taxon>Fungi</taxon>
        <taxon>Dikarya</taxon>
        <taxon>Ascomycota</taxon>
        <taxon>Pezizomycotina</taxon>
        <taxon>Sordariomycetes</taxon>
        <taxon>Xylariomycetidae</taxon>
        <taxon>Xylariales</taxon>
        <taxon>Microdochiaceae</taxon>
        <taxon>Microdochium</taxon>
    </lineage>
</organism>
<evidence type="ECO:0000259" key="8">
    <source>
        <dbReference type="PROSITE" id="PS50054"/>
    </source>
</evidence>
<dbReference type="EC" id="3.6.1.52" evidence="2"/>
<dbReference type="Proteomes" id="UP000070501">
    <property type="component" value="Unassembled WGS sequence"/>
</dbReference>
<comment type="catalytic activity">
    <reaction evidence="7">
        <text>1,5-bis(diphospho)-1D-myo-inositol 2,3,4,6-tetrakisphosphate + H2O = 1-diphospho-1D-myo-inositol 2,3,4,5,6-pentakisphosphate + phosphate + 2 H(+)</text>
        <dbReference type="Rhea" id="RHEA:79699"/>
        <dbReference type="ChEBI" id="CHEBI:15377"/>
        <dbReference type="ChEBI" id="CHEBI:15378"/>
        <dbReference type="ChEBI" id="CHEBI:43474"/>
        <dbReference type="ChEBI" id="CHEBI:74946"/>
        <dbReference type="ChEBI" id="CHEBI:77983"/>
        <dbReference type="EC" id="3.6.1.52"/>
    </reaction>
    <physiologicalReaction direction="left-to-right" evidence="7">
        <dbReference type="Rhea" id="RHEA:79700"/>
    </physiologicalReaction>
</comment>
<dbReference type="GO" id="GO:0016791">
    <property type="term" value="F:phosphatase activity"/>
    <property type="evidence" value="ECO:0007669"/>
    <property type="project" value="TreeGrafter"/>
</dbReference>
<dbReference type="PROSITE" id="PS00383">
    <property type="entry name" value="TYR_PHOSPHATASE_1"/>
    <property type="match status" value="1"/>
</dbReference>
<keyword evidence="3" id="KW-0963">Cytoplasm</keyword>
<evidence type="ECO:0000256" key="7">
    <source>
        <dbReference type="ARBA" id="ARBA00047927"/>
    </source>
</evidence>
<evidence type="ECO:0000256" key="2">
    <source>
        <dbReference type="ARBA" id="ARBA00012527"/>
    </source>
</evidence>
<feature type="non-terminal residue" evidence="9">
    <location>
        <position position="143"/>
    </location>
</feature>
<evidence type="ECO:0000256" key="4">
    <source>
        <dbReference type="ARBA" id="ARBA00022801"/>
    </source>
</evidence>
<evidence type="ECO:0000256" key="5">
    <source>
        <dbReference type="ARBA" id="ARBA00044949"/>
    </source>
</evidence>
<dbReference type="AlphaFoldDB" id="A0A136JHP9"/>
<evidence type="ECO:0000256" key="1">
    <source>
        <dbReference type="ARBA" id="ARBA00004496"/>
    </source>
</evidence>
<sequence length="143" mass="16247">PINFGIVTPGLYRSGYPQVHDYPFIQSLKLKTIVTLVSKEMPDGYQAFMDTNGITHRVFNMAGTKKEVISTEMMQRILDVVTDSANYPLLIHCNHGKHRTGCVVGLIRKASEWEIPAILQEYSHYASPKVRETDLEYLTKFNA</sequence>